<dbReference type="VEuPathDB" id="FungiDB:GMDG_08063"/>
<feature type="region of interest" description="Disordered" evidence="1">
    <location>
        <begin position="453"/>
        <end position="488"/>
    </location>
</feature>
<feature type="region of interest" description="Disordered" evidence="1">
    <location>
        <begin position="966"/>
        <end position="991"/>
    </location>
</feature>
<organism evidence="2">
    <name type="scientific">Pseudogymnoascus destructans</name>
    <dbReference type="NCBI Taxonomy" id="655981"/>
    <lineage>
        <taxon>Eukaryota</taxon>
        <taxon>Fungi</taxon>
        <taxon>Dikarya</taxon>
        <taxon>Ascomycota</taxon>
        <taxon>Pezizomycotina</taxon>
        <taxon>Leotiomycetes</taxon>
        <taxon>Thelebolales</taxon>
        <taxon>Thelebolaceae</taxon>
        <taxon>Pseudogymnoascus</taxon>
    </lineage>
</organism>
<evidence type="ECO:0000313" key="2">
    <source>
        <dbReference type="EMBL" id="OAF58148.1"/>
    </source>
</evidence>
<gene>
    <name evidence="2" type="ORF">VC83_05455</name>
</gene>
<feature type="region of interest" description="Disordered" evidence="1">
    <location>
        <begin position="392"/>
        <end position="420"/>
    </location>
</feature>
<dbReference type="GeneID" id="36288521"/>
<dbReference type="AlphaFoldDB" id="A0A177A7K7"/>
<feature type="region of interest" description="Disordered" evidence="1">
    <location>
        <begin position="1"/>
        <end position="34"/>
    </location>
</feature>
<accession>A0A177A7K7</accession>
<proteinExistence type="predicted"/>
<sequence length="1049" mass="115408">MKKVSGDISPGTRKMNEAPATRGPPSPPRRLNRSKSVFSLAQDFFKMAVNSSPDKPTPSSQNIYAKPGSWNIFGSLRGTWAGASPGANSQRPVARNISQSLKPSDTYHEEGAASSLLRHRKSLHNLFGTVGKRSSMKGRTPDQTVQSNVLRKRSGGENTLQIPDNPGVQSIKDADRVRPPQTYAAGSHAATGRGKVTFKDEIVEPVARPDSGVNVDAIYAPRRDYQGSTLAPRAPDQKQTEAAFLQPPKAPIELVCLPKKPSSGMDSGGYAAPFPPTCFDRRPATQHMVSRSDSCLTGPYPGTISQSLRSLKENLDFGGPDYNILLASPGMPSKIDINPSFTSRAQALEQRYNNLLVQSRLKKTSNTEHVPQSILESINQNAARMSKNLNISEGRSGQSRHSCHSNETAPLGSLPQDSSINTGFLGHECGTFTQDDTVDKTNSSLDKKVVLDTMPKKGNTTPSRENVICDERPDKFPGSTLRETLSASPLLVPKRTKTLPPRKKRRAMRSTTRNISIGPFHIDFPKTEFGEARHETYQSKSDAIGSLFQNPVVYSNYILFDRGSSTFYPQPKGYVFKSLDDKSKPKLECIWLPMQFGNFKAMGLSQELSLNRCAGNHHGGNHQLPDIRECEGAAPATLTAQPEETQDITSKPSNHSLLDLYLGTPKGTPEGTPEGKQQRMEAGMWKQPEVTLAMTLPIRLAKPLGEPASPPKLGIWGDIDDGVITEPMAEEYSIGKTKTWADLGVEFIDKYAPNKNADAQKRAVDAARNFLRAQGKLTSDYDSFTRPQRKTWSRDRDGSEDISFLHIEDLARYETLRAEYRRHMTMFSESSSGSNSTDALAEVNYTPKTREVSRASSRDSGYAGIDATLAELHLSSWEMCTTSEAFAISSQCSSSTAVEEIAAPKATSKITFSPSHSPAPSVGEEHVQSPVLQSIRAMGDGTPPRIVRTCSFGKFEFELENPFNTQIGNGDITGNIDTEGFKTPRRGPLQGERSNFIRQGRMIQHQPASQAEAAYHGPTDEPPLQKRNRDEEDEKENEERNWRDMMLYG</sequence>
<dbReference type="Proteomes" id="UP000077154">
    <property type="component" value="Unassembled WGS sequence"/>
</dbReference>
<evidence type="ECO:0000256" key="1">
    <source>
        <dbReference type="SAM" id="MobiDB-lite"/>
    </source>
</evidence>
<name>A0A177A7K7_9PEZI</name>
<protein>
    <submittedName>
        <fullName evidence="2">Uncharacterized protein</fullName>
    </submittedName>
</protein>
<dbReference type="OrthoDB" id="3436611at2759"/>
<dbReference type="RefSeq" id="XP_024323433.1">
    <property type="nucleotide sequence ID" value="XM_024469077.1"/>
</dbReference>
<feature type="compositionally biased region" description="Polar residues" evidence="1">
    <location>
        <begin position="392"/>
        <end position="408"/>
    </location>
</feature>
<dbReference type="EMBL" id="KV441398">
    <property type="protein sequence ID" value="OAF58148.1"/>
    <property type="molecule type" value="Genomic_DNA"/>
</dbReference>
<feature type="region of interest" description="Disordered" evidence="1">
    <location>
        <begin position="1003"/>
        <end position="1049"/>
    </location>
</feature>
<reference evidence="2" key="1">
    <citation type="submission" date="2016-03" db="EMBL/GenBank/DDBJ databases">
        <title>Updated assembly of Pseudogymnoascus destructans, the fungus causing white-nose syndrome of bats.</title>
        <authorList>
            <person name="Palmer J.M."/>
            <person name="Drees K.P."/>
            <person name="Foster J.T."/>
            <person name="Lindner D.L."/>
        </authorList>
    </citation>
    <scope>NUCLEOTIDE SEQUENCE [LARGE SCALE GENOMIC DNA]</scope>
    <source>
        <strain evidence="2">20631-21</strain>
    </source>
</reference>